<dbReference type="EMBL" id="OW152832">
    <property type="protein sequence ID" value="CAH2051856.1"/>
    <property type="molecule type" value="Genomic_DNA"/>
</dbReference>
<proteinExistence type="predicted"/>
<dbReference type="Proteomes" id="UP000837857">
    <property type="component" value="Chromosome 20"/>
</dbReference>
<keyword evidence="1" id="KW-0732">Signal</keyword>
<feature type="signal peptide" evidence="1">
    <location>
        <begin position="1"/>
        <end position="24"/>
    </location>
</feature>
<sequence>MVIQTLQFLFIALTILAAFQAMNGHLYQVLSDVKQSVILKENGVCIAIHTLWCTLHFINMLILVEPCHRTSTEMQITQSAILSTGQ</sequence>
<name>A0ABN8ICB0_9NEOP</name>
<gene>
    <name evidence="2" type="ORF">IPOD504_LOCUS7973</name>
</gene>
<accession>A0ABN8ICB0</accession>
<evidence type="ECO:0008006" key="4">
    <source>
        <dbReference type="Google" id="ProtNLM"/>
    </source>
</evidence>
<evidence type="ECO:0000313" key="2">
    <source>
        <dbReference type="EMBL" id="CAH2051856.1"/>
    </source>
</evidence>
<feature type="chain" id="PRO_5045354830" description="Secreted protein" evidence="1">
    <location>
        <begin position="25"/>
        <end position="86"/>
    </location>
</feature>
<organism evidence="2 3">
    <name type="scientific">Iphiclides podalirius</name>
    <name type="common">scarce swallowtail</name>
    <dbReference type="NCBI Taxonomy" id="110791"/>
    <lineage>
        <taxon>Eukaryota</taxon>
        <taxon>Metazoa</taxon>
        <taxon>Ecdysozoa</taxon>
        <taxon>Arthropoda</taxon>
        <taxon>Hexapoda</taxon>
        <taxon>Insecta</taxon>
        <taxon>Pterygota</taxon>
        <taxon>Neoptera</taxon>
        <taxon>Endopterygota</taxon>
        <taxon>Lepidoptera</taxon>
        <taxon>Glossata</taxon>
        <taxon>Ditrysia</taxon>
        <taxon>Papilionoidea</taxon>
        <taxon>Papilionidae</taxon>
        <taxon>Papilioninae</taxon>
        <taxon>Iphiclides</taxon>
    </lineage>
</organism>
<evidence type="ECO:0000256" key="1">
    <source>
        <dbReference type="SAM" id="SignalP"/>
    </source>
</evidence>
<keyword evidence="3" id="KW-1185">Reference proteome</keyword>
<protein>
    <recommendedName>
        <fullName evidence="4">Secreted protein</fullName>
    </recommendedName>
</protein>
<reference evidence="2" key="1">
    <citation type="submission" date="2022-03" db="EMBL/GenBank/DDBJ databases">
        <authorList>
            <person name="Martin H S."/>
        </authorList>
    </citation>
    <scope>NUCLEOTIDE SEQUENCE</scope>
</reference>
<evidence type="ECO:0000313" key="3">
    <source>
        <dbReference type="Proteomes" id="UP000837857"/>
    </source>
</evidence>
<feature type="non-terminal residue" evidence="2">
    <location>
        <position position="1"/>
    </location>
</feature>